<organism evidence="1 2">
    <name type="scientific">Neolewinella antarctica</name>
    <dbReference type="NCBI Taxonomy" id="442734"/>
    <lineage>
        <taxon>Bacteria</taxon>
        <taxon>Pseudomonadati</taxon>
        <taxon>Bacteroidota</taxon>
        <taxon>Saprospiria</taxon>
        <taxon>Saprospirales</taxon>
        <taxon>Lewinellaceae</taxon>
        <taxon>Neolewinella</taxon>
    </lineage>
</organism>
<keyword evidence="2" id="KW-1185">Reference proteome</keyword>
<dbReference type="EMBL" id="JAATJH010000002">
    <property type="protein sequence ID" value="NJC25626.1"/>
    <property type="molecule type" value="Genomic_DNA"/>
</dbReference>
<reference evidence="1 2" key="1">
    <citation type="submission" date="2020-03" db="EMBL/GenBank/DDBJ databases">
        <title>Genomic Encyclopedia of Type Strains, Phase IV (KMG-IV): sequencing the most valuable type-strain genomes for metagenomic binning, comparative biology and taxonomic classification.</title>
        <authorList>
            <person name="Goeker M."/>
        </authorList>
    </citation>
    <scope>NUCLEOTIDE SEQUENCE [LARGE SCALE GENOMIC DNA]</scope>
    <source>
        <strain evidence="1 2">DSM 105096</strain>
    </source>
</reference>
<name>A0ABX0X9E4_9BACT</name>
<comment type="caution">
    <text evidence="1">The sequence shown here is derived from an EMBL/GenBank/DDBJ whole genome shotgun (WGS) entry which is preliminary data.</text>
</comment>
<accession>A0ABX0X9E4</accession>
<evidence type="ECO:0000313" key="1">
    <source>
        <dbReference type="EMBL" id="NJC25626.1"/>
    </source>
</evidence>
<evidence type="ECO:0000313" key="2">
    <source>
        <dbReference type="Proteomes" id="UP000770785"/>
    </source>
</evidence>
<dbReference type="Proteomes" id="UP000770785">
    <property type="component" value="Unassembled WGS sequence"/>
</dbReference>
<dbReference type="PROSITE" id="PS51257">
    <property type="entry name" value="PROKAR_LIPOPROTEIN"/>
    <property type="match status" value="1"/>
</dbReference>
<gene>
    <name evidence="1" type="ORF">GGR27_001125</name>
</gene>
<dbReference type="RefSeq" id="WP_168036422.1">
    <property type="nucleotide sequence ID" value="NZ_JAATJH010000002.1"/>
</dbReference>
<protein>
    <submittedName>
        <fullName evidence="1">Uncharacterized protein</fullName>
    </submittedName>
</protein>
<proteinExistence type="predicted"/>
<sequence length="202" mass="22872">MKFRLLFIILPLLAFSCEQEQVEPLDRLSENSSRVNVVFTDVQTSETIESGARAVSPEISRLEAGVYYKGPDYYLSKDLSLAIDFPDGEIYDVTLTFHKLQEDLGLIDVDSTTGGWRYKDASRNLSYYKDHFHRIEILKRGSEFGGSDVSFESYETSTVLVDGVTKTKLEILLDSKFINSWYLPESETEGFNASGTLTVFLD</sequence>